<dbReference type="InterPro" id="IPR014284">
    <property type="entry name" value="RNA_pol_sigma-70_dom"/>
</dbReference>
<feature type="domain" description="RNA polymerase sigma-70 region 2" evidence="5">
    <location>
        <begin position="30"/>
        <end position="96"/>
    </location>
</feature>
<keyword evidence="8" id="KW-1185">Reference proteome</keyword>
<proteinExistence type="inferred from homology"/>
<dbReference type="Gene3D" id="1.10.1740.10">
    <property type="match status" value="1"/>
</dbReference>
<gene>
    <name evidence="7" type="ORF">ABR189_19510</name>
</gene>
<evidence type="ECO:0000313" key="7">
    <source>
        <dbReference type="EMBL" id="MET6999585.1"/>
    </source>
</evidence>
<dbReference type="Proteomes" id="UP001549749">
    <property type="component" value="Unassembled WGS sequence"/>
</dbReference>
<dbReference type="Pfam" id="PF04542">
    <property type="entry name" value="Sigma70_r2"/>
    <property type="match status" value="1"/>
</dbReference>
<dbReference type="PANTHER" id="PTHR43133">
    <property type="entry name" value="RNA POLYMERASE ECF-TYPE SIGMA FACTO"/>
    <property type="match status" value="1"/>
</dbReference>
<evidence type="ECO:0000256" key="3">
    <source>
        <dbReference type="ARBA" id="ARBA00023082"/>
    </source>
</evidence>
<feature type="domain" description="RNA polymerase sigma factor 70 region 4 type 2" evidence="6">
    <location>
        <begin position="126"/>
        <end position="177"/>
    </location>
</feature>
<dbReference type="InterPro" id="IPR014327">
    <property type="entry name" value="RNA_pol_sigma70_bacteroid"/>
</dbReference>
<keyword evidence="2" id="KW-0805">Transcription regulation</keyword>
<reference evidence="7 8" key="1">
    <citation type="submission" date="2024-06" db="EMBL/GenBank/DDBJ databases">
        <title>Chitinophaga defluvii sp. nov., isolated from municipal sewage.</title>
        <authorList>
            <person name="Zhang L."/>
        </authorList>
    </citation>
    <scope>NUCLEOTIDE SEQUENCE [LARGE SCALE GENOMIC DNA]</scope>
    <source>
        <strain evidence="7 8">H8</strain>
    </source>
</reference>
<dbReference type="InterPro" id="IPR013249">
    <property type="entry name" value="RNA_pol_sigma70_r4_t2"/>
</dbReference>
<dbReference type="EMBL" id="JBEXAC010000002">
    <property type="protein sequence ID" value="MET6999585.1"/>
    <property type="molecule type" value="Genomic_DNA"/>
</dbReference>
<dbReference type="Gene3D" id="1.10.10.10">
    <property type="entry name" value="Winged helix-like DNA-binding domain superfamily/Winged helix DNA-binding domain"/>
    <property type="match status" value="1"/>
</dbReference>
<keyword evidence="4" id="KW-0804">Transcription</keyword>
<evidence type="ECO:0000256" key="1">
    <source>
        <dbReference type="ARBA" id="ARBA00010641"/>
    </source>
</evidence>
<dbReference type="RefSeq" id="WP_354662149.1">
    <property type="nucleotide sequence ID" value="NZ_JBEXAC010000002.1"/>
</dbReference>
<dbReference type="InterPro" id="IPR013325">
    <property type="entry name" value="RNA_pol_sigma_r2"/>
</dbReference>
<sequence length="202" mass="24080">MTKIKAIDELTDEELLSGMHQKNQDVFACLYNHYFPRLVMIAEKYVKDLHIAKEIVQDVFMKFWESPPVLQHAVAFRSYLYRTVINNAINHLHRQKTIERHHLKISQDLTDEYIDTLHEEQELKIWLYAEIERLPEQCRKVFKMSRLEGLKYREIAGEIGIAEKTVENHIVHALKLLRSRIYKSEQVQPRINSKLMLLFLLP</sequence>
<comment type="caution">
    <text evidence="7">The sequence shown here is derived from an EMBL/GenBank/DDBJ whole genome shotgun (WGS) entry which is preliminary data.</text>
</comment>
<evidence type="ECO:0000259" key="5">
    <source>
        <dbReference type="Pfam" id="PF04542"/>
    </source>
</evidence>
<accession>A0ABV2T961</accession>
<evidence type="ECO:0000256" key="4">
    <source>
        <dbReference type="ARBA" id="ARBA00023163"/>
    </source>
</evidence>
<dbReference type="SUPFAM" id="SSF88659">
    <property type="entry name" value="Sigma3 and sigma4 domains of RNA polymerase sigma factors"/>
    <property type="match status" value="1"/>
</dbReference>
<evidence type="ECO:0000259" key="6">
    <source>
        <dbReference type="Pfam" id="PF08281"/>
    </source>
</evidence>
<dbReference type="NCBIfam" id="TIGR02985">
    <property type="entry name" value="Sig70_bacteroi1"/>
    <property type="match status" value="1"/>
</dbReference>
<dbReference type="InterPro" id="IPR036388">
    <property type="entry name" value="WH-like_DNA-bd_sf"/>
</dbReference>
<protein>
    <submittedName>
        <fullName evidence="7">RNA polymerase sigma-70 factor</fullName>
    </submittedName>
</protein>
<comment type="similarity">
    <text evidence="1">Belongs to the sigma-70 factor family. ECF subfamily.</text>
</comment>
<organism evidence="7 8">
    <name type="scientific">Chitinophaga defluvii</name>
    <dbReference type="NCBI Taxonomy" id="3163343"/>
    <lineage>
        <taxon>Bacteria</taxon>
        <taxon>Pseudomonadati</taxon>
        <taxon>Bacteroidota</taxon>
        <taxon>Chitinophagia</taxon>
        <taxon>Chitinophagales</taxon>
        <taxon>Chitinophagaceae</taxon>
        <taxon>Chitinophaga</taxon>
    </lineage>
</organism>
<dbReference type="InterPro" id="IPR007627">
    <property type="entry name" value="RNA_pol_sigma70_r2"/>
</dbReference>
<dbReference type="InterPro" id="IPR013324">
    <property type="entry name" value="RNA_pol_sigma_r3/r4-like"/>
</dbReference>
<dbReference type="Pfam" id="PF08281">
    <property type="entry name" value="Sigma70_r4_2"/>
    <property type="match status" value="1"/>
</dbReference>
<dbReference type="InterPro" id="IPR039425">
    <property type="entry name" value="RNA_pol_sigma-70-like"/>
</dbReference>
<name>A0ABV2T961_9BACT</name>
<evidence type="ECO:0000256" key="2">
    <source>
        <dbReference type="ARBA" id="ARBA00023015"/>
    </source>
</evidence>
<keyword evidence="3" id="KW-0731">Sigma factor</keyword>
<dbReference type="SUPFAM" id="SSF88946">
    <property type="entry name" value="Sigma2 domain of RNA polymerase sigma factors"/>
    <property type="match status" value="1"/>
</dbReference>
<dbReference type="PANTHER" id="PTHR43133:SF46">
    <property type="entry name" value="RNA POLYMERASE SIGMA-70 FACTOR ECF SUBFAMILY"/>
    <property type="match status" value="1"/>
</dbReference>
<evidence type="ECO:0000313" key="8">
    <source>
        <dbReference type="Proteomes" id="UP001549749"/>
    </source>
</evidence>
<dbReference type="NCBIfam" id="TIGR02937">
    <property type="entry name" value="sigma70-ECF"/>
    <property type="match status" value="1"/>
</dbReference>